<accession>A0ABT0NHN6</accession>
<dbReference type="EMBL" id="SNUZ01000009">
    <property type="protein sequence ID" value="MCL3787768.1"/>
    <property type="molecule type" value="Genomic_DNA"/>
</dbReference>
<evidence type="ECO:0000259" key="1">
    <source>
        <dbReference type="PROSITE" id="PS51186"/>
    </source>
</evidence>
<organism evidence="2 3">
    <name type="scientific">Ruminococcus bromii</name>
    <dbReference type="NCBI Taxonomy" id="40518"/>
    <lineage>
        <taxon>Bacteria</taxon>
        <taxon>Bacillati</taxon>
        <taxon>Bacillota</taxon>
        <taxon>Clostridia</taxon>
        <taxon>Eubacteriales</taxon>
        <taxon>Oscillospiraceae</taxon>
        <taxon>Ruminococcus</taxon>
    </lineage>
</organism>
<evidence type="ECO:0000313" key="2">
    <source>
        <dbReference type="EMBL" id="MCL3787768.1"/>
    </source>
</evidence>
<name>A0ABT0NHN6_9FIRM</name>
<dbReference type="InterPro" id="IPR000182">
    <property type="entry name" value="GNAT_dom"/>
</dbReference>
<feature type="domain" description="N-acetyltransferase" evidence="1">
    <location>
        <begin position="122"/>
        <end position="258"/>
    </location>
</feature>
<evidence type="ECO:0000313" key="3">
    <source>
        <dbReference type="Proteomes" id="UP001056693"/>
    </source>
</evidence>
<gene>
    <name evidence="2" type="ORF">E2N93_07080</name>
</gene>
<reference evidence="2 3" key="1">
    <citation type="submission" date="2019-03" db="EMBL/GenBank/DDBJ databases">
        <authorList>
            <person name="Molinero N."/>
            <person name="Sanchez B."/>
            <person name="Walker A."/>
            <person name="Duncan S."/>
            <person name="Delgado S."/>
            <person name="Margolles A."/>
        </authorList>
    </citation>
    <scope>NUCLEOTIDE SEQUENCE [LARGE SCALE GENOMIC DNA]</scope>
    <source>
        <strain evidence="2 3">IPLA60002</strain>
    </source>
</reference>
<dbReference type="Gene3D" id="3.40.630.30">
    <property type="match status" value="1"/>
</dbReference>
<protein>
    <submittedName>
        <fullName evidence="2">GNAT family N-acetyltransferase</fullName>
    </submittedName>
</protein>
<dbReference type="Proteomes" id="UP001056693">
    <property type="component" value="Unassembled WGS sequence"/>
</dbReference>
<comment type="caution">
    <text evidence="2">The sequence shown here is derived from an EMBL/GenBank/DDBJ whole genome shotgun (WGS) entry which is preliminary data.</text>
</comment>
<dbReference type="PROSITE" id="PS51186">
    <property type="entry name" value="GNAT"/>
    <property type="match status" value="1"/>
</dbReference>
<sequence length="258" mass="29078">MILTADNCEKFISTIESLDGLDPFACRIISLCTSYNPHFPFVDYWTVFDDESNTATGAIARNGTDFILFLTDKTDIDEVSTFMRVAGAASVICSNKYSLDLFGYEKSQGPILVRKEELSESDNLRIDTPQIKEAYELIAKAADKYFTPPKFEDFYVDINHKLRHGTMRLLGLYDGNDLAAVAMTVAESRQGAVIGAVACLPKFRNKGYGTYIVNHLTNILVKEGRSVFVHRAENANKAFYDNLKFNCFDSWCEYHFKG</sequence>
<dbReference type="SUPFAM" id="SSF55729">
    <property type="entry name" value="Acyl-CoA N-acyltransferases (Nat)"/>
    <property type="match status" value="1"/>
</dbReference>
<proteinExistence type="predicted"/>
<dbReference type="RefSeq" id="WP_249376758.1">
    <property type="nucleotide sequence ID" value="NZ_SNUZ01000009.1"/>
</dbReference>
<keyword evidence="3" id="KW-1185">Reference proteome</keyword>
<dbReference type="InterPro" id="IPR016181">
    <property type="entry name" value="Acyl_CoA_acyltransferase"/>
</dbReference>
<dbReference type="CDD" id="cd04301">
    <property type="entry name" value="NAT_SF"/>
    <property type="match status" value="1"/>
</dbReference>
<dbReference type="InterPro" id="IPR013653">
    <property type="entry name" value="GCN5-like_dom"/>
</dbReference>
<dbReference type="Pfam" id="PF08445">
    <property type="entry name" value="FR47"/>
    <property type="match status" value="1"/>
</dbReference>